<name>A0A4Z2IY30_9TELE</name>
<protein>
    <submittedName>
        <fullName evidence="1">Uncharacterized protein</fullName>
    </submittedName>
</protein>
<gene>
    <name evidence="1" type="ORF">EYF80_006842</name>
</gene>
<organism evidence="1 2">
    <name type="scientific">Liparis tanakae</name>
    <name type="common">Tanaka's snailfish</name>
    <dbReference type="NCBI Taxonomy" id="230148"/>
    <lineage>
        <taxon>Eukaryota</taxon>
        <taxon>Metazoa</taxon>
        <taxon>Chordata</taxon>
        <taxon>Craniata</taxon>
        <taxon>Vertebrata</taxon>
        <taxon>Euteleostomi</taxon>
        <taxon>Actinopterygii</taxon>
        <taxon>Neopterygii</taxon>
        <taxon>Teleostei</taxon>
        <taxon>Neoteleostei</taxon>
        <taxon>Acanthomorphata</taxon>
        <taxon>Eupercaria</taxon>
        <taxon>Perciformes</taxon>
        <taxon>Cottioidei</taxon>
        <taxon>Cottales</taxon>
        <taxon>Liparidae</taxon>
        <taxon>Liparis</taxon>
    </lineage>
</organism>
<accession>A0A4Z2IY30</accession>
<comment type="caution">
    <text evidence="1">The sequence shown here is derived from an EMBL/GenBank/DDBJ whole genome shotgun (WGS) entry which is preliminary data.</text>
</comment>
<dbReference type="Proteomes" id="UP000314294">
    <property type="component" value="Unassembled WGS sequence"/>
</dbReference>
<dbReference type="AlphaFoldDB" id="A0A4Z2IY30"/>
<evidence type="ECO:0000313" key="2">
    <source>
        <dbReference type="Proteomes" id="UP000314294"/>
    </source>
</evidence>
<proteinExistence type="predicted"/>
<evidence type="ECO:0000313" key="1">
    <source>
        <dbReference type="EMBL" id="TNN82885.1"/>
    </source>
</evidence>
<dbReference type="EMBL" id="SRLO01000036">
    <property type="protein sequence ID" value="TNN82885.1"/>
    <property type="molecule type" value="Genomic_DNA"/>
</dbReference>
<keyword evidence="2" id="KW-1185">Reference proteome</keyword>
<sequence>MDPLCGESVCEGVAMQPKPAQQQASAEGGGQMTAQKQSICDSACVSLSATPHRQLIVPPELQGAVRKLSGSLWSTTPPGILLHVMNMTAG</sequence>
<reference evidence="1 2" key="1">
    <citation type="submission" date="2019-03" db="EMBL/GenBank/DDBJ databases">
        <title>First draft genome of Liparis tanakae, snailfish: a comprehensive survey of snailfish specific genes.</title>
        <authorList>
            <person name="Kim W."/>
            <person name="Song I."/>
            <person name="Jeong J.-H."/>
            <person name="Kim D."/>
            <person name="Kim S."/>
            <person name="Ryu S."/>
            <person name="Song J.Y."/>
            <person name="Lee S.K."/>
        </authorList>
    </citation>
    <scope>NUCLEOTIDE SEQUENCE [LARGE SCALE GENOMIC DNA]</scope>
    <source>
        <tissue evidence="1">Muscle</tissue>
    </source>
</reference>